<feature type="region of interest" description="Disordered" evidence="2">
    <location>
        <begin position="53"/>
        <end position="74"/>
    </location>
</feature>
<dbReference type="GO" id="GO:0070181">
    <property type="term" value="F:small ribosomal subunit rRNA binding"/>
    <property type="evidence" value="ECO:0007669"/>
    <property type="project" value="TreeGrafter"/>
</dbReference>
<dbReference type="PANTHER" id="PTHR21011:SF1">
    <property type="entry name" value="SMALL RIBOSOMAL SUBUNIT PROTEIN BS6M"/>
    <property type="match status" value="1"/>
</dbReference>
<dbReference type="Gene3D" id="3.30.70.60">
    <property type="match status" value="1"/>
</dbReference>
<comment type="similarity">
    <text evidence="1">Belongs to the bacterial ribosomal protein bS6 family.</text>
</comment>
<evidence type="ECO:0000256" key="2">
    <source>
        <dbReference type="SAM" id="MobiDB-lite"/>
    </source>
</evidence>
<evidence type="ECO:0000313" key="4">
    <source>
        <dbReference type="EMBL" id="KAG0486371.1"/>
    </source>
</evidence>
<organism evidence="4 5">
    <name type="scientific">Vanilla planifolia</name>
    <name type="common">Vanilla</name>
    <dbReference type="NCBI Taxonomy" id="51239"/>
    <lineage>
        <taxon>Eukaryota</taxon>
        <taxon>Viridiplantae</taxon>
        <taxon>Streptophyta</taxon>
        <taxon>Embryophyta</taxon>
        <taxon>Tracheophyta</taxon>
        <taxon>Spermatophyta</taxon>
        <taxon>Magnoliopsida</taxon>
        <taxon>Liliopsida</taxon>
        <taxon>Asparagales</taxon>
        <taxon>Orchidaceae</taxon>
        <taxon>Vanilloideae</taxon>
        <taxon>Vanilleae</taxon>
        <taxon>Vanilla</taxon>
    </lineage>
</organism>
<evidence type="ECO:0000256" key="1">
    <source>
        <dbReference type="ARBA" id="ARBA00009512"/>
    </source>
</evidence>
<evidence type="ECO:0000313" key="5">
    <source>
        <dbReference type="Proteomes" id="UP000639772"/>
    </source>
</evidence>
<evidence type="ECO:0008006" key="6">
    <source>
        <dbReference type="Google" id="ProtNLM"/>
    </source>
</evidence>
<evidence type="ECO:0000256" key="3">
    <source>
        <dbReference type="SAM" id="Phobius"/>
    </source>
</evidence>
<feature type="region of interest" description="Disordered" evidence="2">
    <location>
        <begin position="183"/>
        <end position="224"/>
    </location>
</feature>
<dbReference type="EMBL" id="JADCNM010000004">
    <property type="protein sequence ID" value="KAG0486371.1"/>
    <property type="molecule type" value="Genomic_DNA"/>
</dbReference>
<dbReference type="FunFam" id="3.30.70.60:FF:000012">
    <property type="entry name" value="Translation elongation factor EF1B/ribosomal protein S6 family protein"/>
    <property type="match status" value="1"/>
</dbReference>
<sequence length="224" mass="25803">MVDVSPLAVLNAQVGILFVPQTPVSMFCSWVLLLFYFGHLFVWKRGTRRCRRSNPNDLGHSGASVGRTTARREGREEGMPLYDCLLLAKNTVNKEEIMGMMTRLGRRVLQRNGVITDIKSFGKVELGYGIKKLDGRHYQGHLMQMTMMVPPSFPKDLQILNNEDRLLRWLVVKHRKTVYGLDSMNEDDGKDELNLFRTGSSKSREDLDDNEEDEDDDEEEYEQE</sequence>
<dbReference type="InterPro" id="IPR014717">
    <property type="entry name" value="Transl_elong_EF1B/ribsomal_bS6"/>
</dbReference>
<dbReference type="GO" id="GO:0003735">
    <property type="term" value="F:structural constituent of ribosome"/>
    <property type="evidence" value="ECO:0007669"/>
    <property type="project" value="InterPro"/>
</dbReference>
<keyword evidence="3" id="KW-0812">Transmembrane</keyword>
<gene>
    <name evidence="4" type="ORF">HPP92_008466</name>
</gene>
<dbReference type="AlphaFoldDB" id="A0A835V7X8"/>
<dbReference type="CDD" id="cd15465">
    <property type="entry name" value="bS6_mito"/>
    <property type="match status" value="1"/>
</dbReference>
<protein>
    <recommendedName>
        <fullName evidence="6">Ribosomal protein S6</fullName>
    </recommendedName>
</protein>
<keyword evidence="3" id="KW-1133">Transmembrane helix</keyword>
<dbReference type="SUPFAM" id="SSF54995">
    <property type="entry name" value="Ribosomal protein S6"/>
    <property type="match status" value="1"/>
</dbReference>
<feature type="compositionally biased region" description="Acidic residues" evidence="2">
    <location>
        <begin position="206"/>
        <end position="224"/>
    </location>
</feature>
<dbReference type="InterPro" id="IPR035980">
    <property type="entry name" value="Ribosomal_bS6_sf"/>
</dbReference>
<accession>A0A835V7X8</accession>
<dbReference type="Proteomes" id="UP000639772">
    <property type="component" value="Unassembled WGS sequence"/>
</dbReference>
<dbReference type="InterPro" id="IPR000529">
    <property type="entry name" value="Ribosomal_bS6"/>
</dbReference>
<keyword evidence="3" id="KW-0472">Membrane</keyword>
<dbReference type="OrthoDB" id="10259681at2759"/>
<name>A0A835V7X8_VANPL</name>
<proteinExistence type="inferred from homology"/>
<dbReference type="Pfam" id="PF01250">
    <property type="entry name" value="Ribosomal_S6"/>
    <property type="match status" value="1"/>
</dbReference>
<dbReference type="GO" id="GO:0005737">
    <property type="term" value="C:cytoplasm"/>
    <property type="evidence" value="ECO:0007669"/>
    <property type="project" value="UniProtKB-ARBA"/>
</dbReference>
<dbReference type="GO" id="GO:0006412">
    <property type="term" value="P:translation"/>
    <property type="evidence" value="ECO:0007669"/>
    <property type="project" value="InterPro"/>
</dbReference>
<comment type="caution">
    <text evidence="4">The sequence shown here is derived from an EMBL/GenBank/DDBJ whole genome shotgun (WGS) entry which is preliminary data.</text>
</comment>
<feature type="transmembrane region" description="Helical" evidence="3">
    <location>
        <begin position="24"/>
        <end position="43"/>
    </location>
</feature>
<dbReference type="PANTHER" id="PTHR21011">
    <property type="entry name" value="MITOCHONDRIAL 28S RIBOSOMAL PROTEIN S6"/>
    <property type="match status" value="1"/>
</dbReference>
<reference evidence="4 5" key="1">
    <citation type="journal article" date="2020" name="Nat. Food">
        <title>A phased Vanilla planifolia genome enables genetic improvement of flavour and production.</title>
        <authorList>
            <person name="Hasing T."/>
            <person name="Tang H."/>
            <person name="Brym M."/>
            <person name="Khazi F."/>
            <person name="Huang T."/>
            <person name="Chambers A.H."/>
        </authorList>
    </citation>
    <scope>NUCLEOTIDE SEQUENCE [LARGE SCALE GENOMIC DNA]</scope>
    <source>
        <tissue evidence="4">Leaf</tissue>
    </source>
</reference>
<dbReference type="GO" id="GO:0005840">
    <property type="term" value="C:ribosome"/>
    <property type="evidence" value="ECO:0007669"/>
    <property type="project" value="InterPro"/>
</dbReference>